<evidence type="ECO:0000256" key="1">
    <source>
        <dbReference type="ARBA" id="ARBA00022603"/>
    </source>
</evidence>
<dbReference type="PANTHER" id="PTHR12049">
    <property type="entry name" value="PROTEIN ARGININE METHYLTRANSFERASE NDUFAF7, MITOCHONDRIAL"/>
    <property type="match status" value="1"/>
</dbReference>
<dbReference type="InterPro" id="IPR029063">
    <property type="entry name" value="SAM-dependent_MTases_sf"/>
</dbReference>
<dbReference type="GO" id="GO:0035243">
    <property type="term" value="F:protein-arginine omega-N symmetric methyltransferase activity"/>
    <property type="evidence" value="ECO:0007669"/>
    <property type="project" value="TreeGrafter"/>
</dbReference>
<keyword evidence="4" id="KW-1185">Reference proteome</keyword>
<accession>A0AA42BMY9</accession>
<name>A0AA42BMY9_9BACI</name>
<keyword evidence="1 3" id="KW-0489">Methyltransferase</keyword>
<dbReference type="Pfam" id="PF02636">
    <property type="entry name" value="Methyltransf_28"/>
    <property type="match status" value="1"/>
</dbReference>
<dbReference type="SUPFAM" id="SSF53335">
    <property type="entry name" value="S-adenosyl-L-methionine-dependent methyltransferases"/>
    <property type="match status" value="1"/>
</dbReference>
<dbReference type="EMBL" id="JANCLT010000001">
    <property type="protein sequence ID" value="MCP8967122.1"/>
    <property type="molecule type" value="Genomic_DNA"/>
</dbReference>
<dbReference type="Proteomes" id="UP001156102">
    <property type="component" value="Unassembled WGS sequence"/>
</dbReference>
<evidence type="ECO:0000256" key="2">
    <source>
        <dbReference type="ARBA" id="ARBA00022679"/>
    </source>
</evidence>
<gene>
    <name evidence="3" type="ORF">NK662_01045</name>
</gene>
<protein>
    <submittedName>
        <fullName evidence="3">SAM-dependent methyltransferase</fullName>
        <ecNumber evidence="3">2.1.1.-</ecNumber>
    </submittedName>
</protein>
<dbReference type="Gene3D" id="3.40.50.12710">
    <property type="match status" value="1"/>
</dbReference>
<proteinExistence type="predicted"/>
<sequence>MKQLICRLIDESETKSIPYSVYMNTVLYHPEQGYYMKEREKVGREGDFLTSSTVSAAFARQFARLFIRLVEDGIVPAAVCEIGGGTGAFARQLLQEWRSRSPHTFAGLQYVMVETSPYHRKLQQERLAEFVCVSQYQDFSEVPVPFTGLIFSNELFDALPVEVIEMRGGMVYEIHVSHVDDTLIEVQRPLQNAAVEAYLKQTGLQLAEGQRYEVPLAANAYMRQLGSLLERGLLITVDYGYTAEEWRQPVHRDGSLRGYYRHTLVHNPLAHPGDMDLTAHVHWDDLQAAGEEGGLQSVLQLKQRHFLLASGILEQLVEHHDPNPFSEKSRQNRAVRAMIMDGGMSDSFEVLLQQKGLDLKVETYFDLSFLPV</sequence>
<keyword evidence="2 3" id="KW-0808">Transferase</keyword>
<reference evidence="3" key="1">
    <citation type="submission" date="2022-07" db="EMBL/GenBank/DDBJ databases">
        <authorList>
            <person name="Li W.-J."/>
            <person name="Deng Q.-Q."/>
        </authorList>
    </citation>
    <scope>NUCLEOTIDE SEQUENCE</scope>
    <source>
        <strain evidence="3">SYSU M60031</strain>
    </source>
</reference>
<dbReference type="EC" id="2.1.1.-" evidence="3"/>
<comment type="caution">
    <text evidence="3">The sequence shown here is derived from an EMBL/GenBank/DDBJ whole genome shotgun (WGS) entry which is preliminary data.</text>
</comment>
<dbReference type="PANTHER" id="PTHR12049:SF7">
    <property type="entry name" value="PROTEIN ARGININE METHYLTRANSFERASE NDUFAF7, MITOCHONDRIAL"/>
    <property type="match status" value="1"/>
</dbReference>
<dbReference type="AlphaFoldDB" id="A0AA42BMY9"/>
<evidence type="ECO:0000313" key="3">
    <source>
        <dbReference type="EMBL" id="MCP8967122.1"/>
    </source>
</evidence>
<organism evidence="3 4">
    <name type="scientific">Ectobacillus ponti</name>
    <dbReference type="NCBI Taxonomy" id="2961894"/>
    <lineage>
        <taxon>Bacteria</taxon>
        <taxon>Bacillati</taxon>
        <taxon>Bacillota</taxon>
        <taxon>Bacilli</taxon>
        <taxon>Bacillales</taxon>
        <taxon>Bacillaceae</taxon>
        <taxon>Ectobacillus</taxon>
    </lineage>
</organism>
<dbReference type="RefSeq" id="WP_254756473.1">
    <property type="nucleotide sequence ID" value="NZ_JANCLT010000001.1"/>
</dbReference>
<dbReference type="GO" id="GO:0032259">
    <property type="term" value="P:methylation"/>
    <property type="evidence" value="ECO:0007669"/>
    <property type="project" value="UniProtKB-KW"/>
</dbReference>
<dbReference type="InterPro" id="IPR038375">
    <property type="entry name" value="NDUFAF7_sf"/>
</dbReference>
<dbReference type="InterPro" id="IPR003788">
    <property type="entry name" value="NDUFAF7"/>
</dbReference>
<evidence type="ECO:0000313" key="4">
    <source>
        <dbReference type="Proteomes" id="UP001156102"/>
    </source>
</evidence>